<proteinExistence type="predicted"/>
<organism evidence="1">
    <name type="scientific">uncultured Caudovirales phage</name>
    <dbReference type="NCBI Taxonomy" id="2100421"/>
    <lineage>
        <taxon>Viruses</taxon>
        <taxon>Duplodnaviria</taxon>
        <taxon>Heunggongvirae</taxon>
        <taxon>Uroviricota</taxon>
        <taxon>Caudoviricetes</taxon>
        <taxon>Peduoviridae</taxon>
        <taxon>Maltschvirus</taxon>
        <taxon>Maltschvirus maltsch</taxon>
    </lineage>
</organism>
<dbReference type="EMBL" id="LR798356">
    <property type="protein sequence ID" value="CAB5226205.1"/>
    <property type="molecule type" value="Genomic_DNA"/>
</dbReference>
<name>A0A6J7X5D5_9CAUD</name>
<reference evidence="1" key="1">
    <citation type="submission" date="2020-05" db="EMBL/GenBank/DDBJ databases">
        <authorList>
            <person name="Chiriac C."/>
            <person name="Salcher M."/>
            <person name="Ghai R."/>
            <person name="Kavagutti S V."/>
        </authorList>
    </citation>
    <scope>NUCLEOTIDE SEQUENCE</scope>
</reference>
<sequence length="127" mass="14442">MLDYDIILNAKARLPKDAQTRIENRAKSLLDQITVLQFPLHWLQETVYMGIQSQIHASDLQLVREFYTNNETIANILSKSGIATCWINNGHNGYIIASPSSQKDGLLFYLEIGIVLLDYSETTQLKD</sequence>
<gene>
    <name evidence="1" type="ORF">UFOVP755_110</name>
</gene>
<protein>
    <submittedName>
        <fullName evidence="1">Uncharacterized protein</fullName>
    </submittedName>
</protein>
<evidence type="ECO:0000313" key="1">
    <source>
        <dbReference type="EMBL" id="CAB5226205.1"/>
    </source>
</evidence>
<accession>A0A6J7X5D5</accession>